<accession>A0A4S8M2Z4</accession>
<proteinExistence type="predicted"/>
<dbReference type="AlphaFoldDB" id="A0A4S8M2Z4"/>
<evidence type="ECO:0000313" key="1">
    <source>
        <dbReference type="EMBL" id="THU96487.1"/>
    </source>
</evidence>
<dbReference type="Proteomes" id="UP000297245">
    <property type="component" value="Unassembled WGS sequence"/>
</dbReference>
<evidence type="ECO:0000313" key="2">
    <source>
        <dbReference type="Proteomes" id="UP000297245"/>
    </source>
</evidence>
<protein>
    <submittedName>
        <fullName evidence="1">Uncharacterized protein</fullName>
    </submittedName>
</protein>
<gene>
    <name evidence="1" type="ORF">K435DRAFT_858516</name>
</gene>
<name>A0A4S8M2Z4_DENBC</name>
<keyword evidence="2" id="KW-1185">Reference proteome</keyword>
<reference evidence="1 2" key="1">
    <citation type="journal article" date="2019" name="Nat. Ecol. Evol.">
        <title>Megaphylogeny resolves global patterns of mushroom evolution.</title>
        <authorList>
            <person name="Varga T."/>
            <person name="Krizsan K."/>
            <person name="Foldi C."/>
            <person name="Dima B."/>
            <person name="Sanchez-Garcia M."/>
            <person name="Sanchez-Ramirez S."/>
            <person name="Szollosi G.J."/>
            <person name="Szarkandi J.G."/>
            <person name="Papp V."/>
            <person name="Albert L."/>
            <person name="Andreopoulos W."/>
            <person name="Angelini C."/>
            <person name="Antonin V."/>
            <person name="Barry K.W."/>
            <person name="Bougher N.L."/>
            <person name="Buchanan P."/>
            <person name="Buyck B."/>
            <person name="Bense V."/>
            <person name="Catcheside P."/>
            <person name="Chovatia M."/>
            <person name="Cooper J."/>
            <person name="Damon W."/>
            <person name="Desjardin D."/>
            <person name="Finy P."/>
            <person name="Geml J."/>
            <person name="Haridas S."/>
            <person name="Hughes K."/>
            <person name="Justo A."/>
            <person name="Karasinski D."/>
            <person name="Kautmanova I."/>
            <person name="Kiss B."/>
            <person name="Kocsube S."/>
            <person name="Kotiranta H."/>
            <person name="LaButti K.M."/>
            <person name="Lechner B.E."/>
            <person name="Liimatainen K."/>
            <person name="Lipzen A."/>
            <person name="Lukacs Z."/>
            <person name="Mihaltcheva S."/>
            <person name="Morgado L.N."/>
            <person name="Niskanen T."/>
            <person name="Noordeloos M.E."/>
            <person name="Ohm R.A."/>
            <person name="Ortiz-Santana B."/>
            <person name="Ovrebo C."/>
            <person name="Racz N."/>
            <person name="Riley R."/>
            <person name="Savchenko A."/>
            <person name="Shiryaev A."/>
            <person name="Soop K."/>
            <person name="Spirin V."/>
            <person name="Szebenyi C."/>
            <person name="Tomsovsky M."/>
            <person name="Tulloss R.E."/>
            <person name="Uehling J."/>
            <person name="Grigoriev I.V."/>
            <person name="Vagvolgyi C."/>
            <person name="Papp T."/>
            <person name="Martin F.M."/>
            <person name="Miettinen O."/>
            <person name="Hibbett D.S."/>
            <person name="Nagy L.G."/>
        </authorList>
    </citation>
    <scope>NUCLEOTIDE SEQUENCE [LARGE SCALE GENOMIC DNA]</scope>
    <source>
        <strain evidence="1 2">CBS 962.96</strain>
    </source>
</reference>
<organism evidence="1 2">
    <name type="scientific">Dendrothele bispora (strain CBS 962.96)</name>
    <dbReference type="NCBI Taxonomy" id="1314807"/>
    <lineage>
        <taxon>Eukaryota</taxon>
        <taxon>Fungi</taxon>
        <taxon>Dikarya</taxon>
        <taxon>Basidiomycota</taxon>
        <taxon>Agaricomycotina</taxon>
        <taxon>Agaricomycetes</taxon>
        <taxon>Agaricomycetidae</taxon>
        <taxon>Agaricales</taxon>
        <taxon>Agaricales incertae sedis</taxon>
        <taxon>Dendrothele</taxon>
    </lineage>
</organism>
<dbReference type="EMBL" id="ML179176">
    <property type="protein sequence ID" value="THU96487.1"/>
    <property type="molecule type" value="Genomic_DNA"/>
</dbReference>
<sequence>MTLLRDDQCKNRSIKVTQFLRIPQSVVPTTLALDLVLPIFEPLFMSGPTKVTNIERCNSSMEQICFSRTPNEPLKPICITAVAVPKSGSGGGFLTLTLAKAELFAHPKLEITVSSPTNYDGIFKLYNKLTETLKLSRTLDFTLLVIGLLFGIRRHTPERHNMFIALSDLPR</sequence>